<keyword evidence="2" id="KW-0456">Lyase</keyword>
<dbReference type="SUPFAM" id="SSF53800">
    <property type="entry name" value="Chelatase"/>
    <property type="match status" value="1"/>
</dbReference>
<evidence type="ECO:0000256" key="2">
    <source>
        <dbReference type="ARBA" id="ARBA00023239"/>
    </source>
</evidence>
<dbReference type="PANTHER" id="PTHR33542:SF5">
    <property type="entry name" value="FERROCHELATASE CHE1"/>
    <property type="match status" value="1"/>
</dbReference>
<evidence type="ECO:0000256" key="1">
    <source>
        <dbReference type="ARBA" id="ARBA00022723"/>
    </source>
</evidence>
<gene>
    <name evidence="3" type="ORF">DFJ68_1863</name>
</gene>
<name>A0A495Y2U3_9MICO</name>
<dbReference type="InterPro" id="IPR002762">
    <property type="entry name" value="CbiX-like"/>
</dbReference>
<sequence>MNPVLVASAHGTGSPAGRRAVGALVAAVARARPELEVRAAFVDVQPPEPSHVLAGLDGRPARLVPLLLSAGYHVYVDLTEAAAGSPGTTLCGALGPDPRLAALLRDRLVEAGLRDDDVVVMAAAGSSQRSAVADCERVAADLSSLLGRPVTPAYLSAAEPTVADAVAAVRVPGRRVAVATYLLAPGFFADRAARAGGDLTSRPLLPPHGEPPPALVDIVVERYGSG</sequence>
<organism evidence="3 4">
    <name type="scientific">Terracoccus luteus</name>
    <dbReference type="NCBI Taxonomy" id="53356"/>
    <lineage>
        <taxon>Bacteria</taxon>
        <taxon>Bacillati</taxon>
        <taxon>Actinomycetota</taxon>
        <taxon>Actinomycetes</taxon>
        <taxon>Micrococcales</taxon>
        <taxon>Intrasporangiaceae</taxon>
        <taxon>Terracoccus</taxon>
    </lineage>
</organism>
<evidence type="ECO:0000313" key="4">
    <source>
        <dbReference type="Proteomes" id="UP000278440"/>
    </source>
</evidence>
<dbReference type="InterPro" id="IPR050963">
    <property type="entry name" value="Sirohydro_Cobaltochel/CbiX"/>
</dbReference>
<dbReference type="PANTHER" id="PTHR33542">
    <property type="entry name" value="SIROHYDROCHLORIN FERROCHELATASE, CHLOROPLASTIC"/>
    <property type="match status" value="1"/>
</dbReference>
<dbReference type="GO" id="GO:0016829">
    <property type="term" value="F:lyase activity"/>
    <property type="evidence" value="ECO:0007669"/>
    <property type="project" value="UniProtKB-KW"/>
</dbReference>
<keyword evidence="4" id="KW-1185">Reference proteome</keyword>
<dbReference type="Proteomes" id="UP000278440">
    <property type="component" value="Unassembled WGS sequence"/>
</dbReference>
<reference evidence="3 4" key="1">
    <citation type="submission" date="2018-10" db="EMBL/GenBank/DDBJ databases">
        <title>Sequencing the genomes of 1000 actinobacteria strains.</title>
        <authorList>
            <person name="Klenk H.-P."/>
        </authorList>
    </citation>
    <scope>NUCLEOTIDE SEQUENCE [LARGE SCALE GENOMIC DNA]</scope>
    <source>
        <strain evidence="3 4">DSM 44267</strain>
    </source>
</reference>
<dbReference type="AlphaFoldDB" id="A0A495Y2U3"/>
<accession>A0A495Y2U3</accession>
<dbReference type="Gene3D" id="3.40.50.1400">
    <property type="match status" value="2"/>
</dbReference>
<proteinExistence type="predicted"/>
<dbReference type="Pfam" id="PF01903">
    <property type="entry name" value="CbiX"/>
    <property type="match status" value="2"/>
</dbReference>
<dbReference type="EMBL" id="RBXT01000001">
    <property type="protein sequence ID" value="RKT78418.1"/>
    <property type="molecule type" value="Genomic_DNA"/>
</dbReference>
<protein>
    <submittedName>
        <fullName evidence="3">Sirohydrochlorin ferrochelatase</fullName>
    </submittedName>
</protein>
<evidence type="ECO:0000313" key="3">
    <source>
        <dbReference type="EMBL" id="RKT78418.1"/>
    </source>
</evidence>
<keyword evidence="1" id="KW-0479">Metal-binding</keyword>
<comment type="caution">
    <text evidence="3">The sequence shown here is derived from an EMBL/GenBank/DDBJ whole genome shotgun (WGS) entry which is preliminary data.</text>
</comment>
<dbReference type="GO" id="GO:0046872">
    <property type="term" value="F:metal ion binding"/>
    <property type="evidence" value="ECO:0007669"/>
    <property type="project" value="UniProtKB-KW"/>
</dbReference>